<reference evidence="2" key="1">
    <citation type="journal article" date="2022" name="ISME J.">
        <title>Identification of active gaseous-alkane degraders at natural gas seeps.</title>
        <authorList>
            <person name="Farhan Ul Haque M."/>
            <person name="Hernandez M."/>
            <person name="Crombie A.T."/>
            <person name="Murrell J.C."/>
        </authorList>
    </citation>
    <scope>NUCLEOTIDE SEQUENCE</scope>
    <source>
        <strain evidence="2">PC2</strain>
    </source>
</reference>
<dbReference type="Proteomes" id="UP001139104">
    <property type="component" value="Unassembled WGS sequence"/>
</dbReference>
<evidence type="ECO:0000256" key="1">
    <source>
        <dbReference type="SAM" id="Coils"/>
    </source>
</evidence>
<dbReference type="EMBL" id="JAIVFP010000001">
    <property type="protein sequence ID" value="MCI4681858.1"/>
    <property type="molecule type" value="Genomic_DNA"/>
</dbReference>
<dbReference type="RefSeq" id="WP_243065900.1">
    <property type="nucleotide sequence ID" value="NZ_JAIVFK010000003.1"/>
</dbReference>
<evidence type="ECO:0000313" key="2">
    <source>
        <dbReference type="EMBL" id="MCI4681858.1"/>
    </source>
</evidence>
<evidence type="ECO:0000313" key="3">
    <source>
        <dbReference type="Proteomes" id="UP001139104"/>
    </source>
</evidence>
<dbReference type="GO" id="GO:0008168">
    <property type="term" value="F:methyltransferase activity"/>
    <property type="evidence" value="ECO:0007669"/>
    <property type="project" value="UniProtKB-KW"/>
</dbReference>
<organism evidence="2 3">
    <name type="scientific">Candidatus Rhodoblastus alkanivorans</name>
    <dbReference type="NCBI Taxonomy" id="2954117"/>
    <lineage>
        <taxon>Bacteria</taxon>
        <taxon>Pseudomonadati</taxon>
        <taxon>Pseudomonadota</taxon>
        <taxon>Alphaproteobacteria</taxon>
        <taxon>Hyphomicrobiales</taxon>
        <taxon>Rhodoblastaceae</taxon>
        <taxon>Rhodoblastus</taxon>
    </lineage>
</organism>
<name>A0ABS9Z2L8_9HYPH</name>
<keyword evidence="3" id="KW-1185">Reference proteome</keyword>
<dbReference type="InterPro" id="IPR029063">
    <property type="entry name" value="SAM-dependent_MTases_sf"/>
</dbReference>
<comment type="caution">
    <text evidence="2">The sequence shown here is derived from an EMBL/GenBank/DDBJ whole genome shotgun (WGS) entry which is preliminary data.</text>
</comment>
<protein>
    <submittedName>
        <fullName evidence="2">Class I SAM-dependent methyltransferase</fullName>
        <ecNumber evidence="2">2.1.1.-</ecNumber>
    </submittedName>
</protein>
<dbReference type="GO" id="GO:0032259">
    <property type="term" value="P:methylation"/>
    <property type="evidence" value="ECO:0007669"/>
    <property type="project" value="UniProtKB-KW"/>
</dbReference>
<feature type="coiled-coil region" evidence="1">
    <location>
        <begin position="17"/>
        <end position="79"/>
    </location>
</feature>
<dbReference type="EC" id="2.1.1.-" evidence="2"/>
<dbReference type="SUPFAM" id="SSF53335">
    <property type="entry name" value="S-adenosyl-L-methionine-dependent methyltransferases"/>
    <property type="match status" value="1"/>
</dbReference>
<dbReference type="Pfam" id="PF13578">
    <property type="entry name" value="Methyltransf_24"/>
    <property type="match status" value="1"/>
</dbReference>
<gene>
    <name evidence="2" type="ORF">K2U94_03615</name>
</gene>
<dbReference type="Gene3D" id="3.40.50.150">
    <property type="entry name" value="Vaccinia Virus protein VP39"/>
    <property type="match status" value="1"/>
</dbReference>
<proteinExistence type="predicted"/>
<sequence>MKNDPQLSDSATAAHDLERLLRLREQTIRERETVTREREAEIERLCGLIAQKDQEIKAIQSTLAEREQAIVERETANREREAEIARLSEIVARREDEITALQALLFERERTLRQFEAHAGQTQAQPDQPQSEAETVPVNLMSLVDPAGALREGGLDSLLKILDRVDGWCTANKAAKLYELASSPDCGLAVEIGIFGGKSLLPVAAAFARKGAGVIYGVEPWENAVAVETATNDVNDDWWRKIDLVAIKRNFFGHVQRLQLEKHVRVLEIPSDAAIPVFQSARYADKIDLVHVDGAHSVEQSVFDCAYWLKLLRSGGHLVLDDINWPSVALAHEFLKSTAILTYSVSNDAEGHFSIFRKP</sequence>
<keyword evidence="2" id="KW-0489">Methyltransferase</keyword>
<keyword evidence="1" id="KW-0175">Coiled coil</keyword>
<keyword evidence="2" id="KW-0808">Transferase</keyword>
<accession>A0ABS9Z2L8</accession>